<keyword evidence="3" id="KW-0812">Transmembrane</keyword>
<dbReference type="PANTHER" id="PTHR40278:SF2">
    <property type="entry name" value="TYPE IV PILUS INNER MEMBRANE COMPONENT PILN"/>
    <property type="match status" value="1"/>
</dbReference>
<feature type="coiled-coil region" evidence="1">
    <location>
        <begin position="47"/>
        <end position="84"/>
    </location>
</feature>
<accession>A0A3B0ZG80</accession>
<sequence>MARINLLPWREELRKQKQQQFAVVTAGVAVVGALLVLLTHMQFSGLIEKQSQRNQFLDGEIAALDEKIKKIKDLEKTKTALLARMNIIQQLQHSRPQSVHLMDQLVLTLPDGLYLKKITQKGNALTLSGSAQSNARVSAYMRNIDSSEWMAKPRLEVIKTKDDENRRSAEFVLRASQSGPAKTNKTGEGKS</sequence>
<organism evidence="4">
    <name type="scientific">hydrothermal vent metagenome</name>
    <dbReference type="NCBI Taxonomy" id="652676"/>
    <lineage>
        <taxon>unclassified sequences</taxon>
        <taxon>metagenomes</taxon>
        <taxon>ecological metagenomes</taxon>
    </lineage>
</organism>
<dbReference type="InterPro" id="IPR007813">
    <property type="entry name" value="PilN"/>
</dbReference>
<reference evidence="4" key="1">
    <citation type="submission" date="2018-06" db="EMBL/GenBank/DDBJ databases">
        <authorList>
            <person name="Zhirakovskaya E."/>
        </authorList>
    </citation>
    <scope>NUCLEOTIDE SEQUENCE</scope>
</reference>
<proteinExistence type="predicted"/>
<evidence type="ECO:0000256" key="2">
    <source>
        <dbReference type="SAM" id="MobiDB-lite"/>
    </source>
</evidence>
<dbReference type="EMBL" id="UOFK01000203">
    <property type="protein sequence ID" value="VAW79686.1"/>
    <property type="molecule type" value="Genomic_DNA"/>
</dbReference>
<dbReference type="Pfam" id="PF05137">
    <property type="entry name" value="PilN"/>
    <property type="match status" value="1"/>
</dbReference>
<gene>
    <name evidence="4" type="ORF">MNBD_GAMMA13-1051</name>
</gene>
<dbReference type="PANTHER" id="PTHR40278">
    <property type="entry name" value="DNA UTILIZATION PROTEIN HOFN"/>
    <property type="match status" value="1"/>
</dbReference>
<dbReference type="AlphaFoldDB" id="A0A3B0ZG80"/>
<feature type="compositionally biased region" description="Polar residues" evidence="2">
    <location>
        <begin position="175"/>
        <end position="184"/>
    </location>
</feature>
<keyword evidence="3" id="KW-1133">Transmembrane helix</keyword>
<keyword evidence="1" id="KW-0175">Coiled coil</keyword>
<dbReference type="GO" id="GO:0043107">
    <property type="term" value="P:type IV pilus-dependent motility"/>
    <property type="evidence" value="ECO:0007669"/>
    <property type="project" value="TreeGrafter"/>
</dbReference>
<feature type="region of interest" description="Disordered" evidence="2">
    <location>
        <begin position="171"/>
        <end position="191"/>
    </location>
</feature>
<evidence type="ECO:0000256" key="1">
    <source>
        <dbReference type="SAM" id="Coils"/>
    </source>
</evidence>
<dbReference type="GO" id="GO:0043683">
    <property type="term" value="P:type IV pilus assembly"/>
    <property type="evidence" value="ECO:0007669"/>
    <property type="project" value="TreeGrafter"/>
</dbReference>
<protein>
    <submittedName>
        <fullName evidence="4">Type IV pilus biogenesis protein PilN</fullName>
    </submittedName>
</protein>
<evidence type="ECO:0000313" key="4">
    <source>
        <dbReference type="EMBL" id="VAW79686.1"/>
    </source>
</evidence>
<evidence type="ECO:0000256" key="3">
    <source>
        <dbReference type="SAM" id="Phobius"/>
    </source>
</evidence>
<name>A0A3B0ZG80_9ZZZZ</name>
<dbReference type="InterPro" id="IPR052534">
    <property type="entry name" value="Extracell_DNA_Util/SecSys_Comp"/>
</dbReference>
<keyword evidence="3" id="KW-0472">Membrane</keyword>
<feature type="transmembrane region" description="Helical" evidence="3">
    <location>
        <begin position="21"/>
        <end position="43"/>
    </location>
</feature>